<dbReference type="PROSITE" id="PS50262">
    <property type="entry name" value="G_PROTEIN_RECEP_F1_2"/>
    <property type="match status" value="1"/>
</dbReference>
<keyword evidence="3 14" id="KW-0716">Sensory transduction</keyword>
<accession>A0A8B9E5B8</accession>
<dbReference type="AlphaFoldDB" id="A0A8B9E5B8"/>
<evidence type="ECO:0000256" key="9">
    <source>
        <dbReference type="ARBA" id="ARBA00023157"/>
    </source>
</evidence>
<evidence type="ECO:0000313" key="17">
    <source>
        <dbReference type="Proteomes" id="UP000694521"/>
    </source>
</evidence>
<dbReference type="PRINTS" id="PR00237">
    <property type="entry name" value="GPCRRHODOPSN"/>
</dbReference>
<protein>
    <recommendedName>
        <fullName evidence="14">Olfactory receptor</fullName>
    </recommendedName>
</protein>
<dbReference type="GO" id="GO:0004930">
    <property type="term" value="F:G protein-coupled receptor activity"/>
    <property type="evidence" value="ECO:0007669"/>
    <property type="project" value="UniProtKB-KW"/>
</dbReference>
<keyword evidence="4 13" id="KW-0812">Transmembrane</keyword>
<comment type="subcellular location">
    <subcellularLocation>
        <location evidence="1 14">Cell membrane</location>
        <topology evidence="1 14">Multi-pass membrane protein</topology>
    </subcellularLocation>
</comment>
<evidence type="ECO:0000256" key="13">
    <source>
        <dbReference type="RuleBase" id="RU000688"/>
    </source>
</evidence>
<dbReference type="CDD" id="cd15224">
    <property type="entry name" value="7tmA_OR6B-like"/>
    <property type="match status" value="1"/>
</dbReference>
<dbReference type="InterPro" id="IPR017452">
    <property type="entry name" value="GPCR_Rhodpsn_7TM"/>
</dbReference>
<dbReference type="SUPFAM" id="SSF81321">
    <property type="entry name" value="Family A G protein-coupled receptor-like"/>
    <property type="match status" value="1"/>
</dbReference>
<dbReference type="PRINTS" id="PR00245">
    <property type="entry name" value="OLFACTORYR"/>
</dbReference>
<dbReference type="InterPro" id="IPR000276">
    <property type="entry name" value="GPCR_Rhodpsn"/>
</dbReference>
<evidence type="ECO:0000256" key="3">
    <source>
        <dbReference type="ARBA" id="ARBA00022606"/>
    </source>
</evidence>
<evidence type="ECO:0000256" key="11">
    <source>
        <dbReference type="ARBA" id="ARBA00023180"/>
    </source>
</evidence>
<dbReference type="InterPro" id="IPR050939">
    <property type="entry name" value="Olfactory_GPCR1"/>
</dbReference>
<evidence type="ECO:0000256" key="7">
    <source>
        <dbReference type="ARBA" id="ARBA00023040"/>
    </source>
</evidence>
<reference evidence="16" key="1">
    <citation type="submission" date="2025-08" db="UniProtKB">
        <authorList>
            <consortium name="Ensembl"/>
        </authorList>
    </citation>
    <scope>IDENTIFICATION</scope>
</reference>
<evidence type="ECO:0000256" key="12">
    <source>
        <dbReference type="ARBA" id="ARBA00023224"/>
    </source>
</evidence>
<evidence type="ECO:0000256" key="10">
    <source>
        <dbReference type="ARBA" id="ARBA00023170"/>
    </source>
</evidence>
<dbReference type="Pfam" id="PF13853">
    <property type="entry name" value="7tm_4"/>
    <property type="match status" value="1"/>
</dbReference>
<dbReference type="PROSITE" id="PS00237">
    <property type="entry name" value="G_PROTEIN_RECEP_F1_1"/>
    <property type="match status" value="1"/>
</dbReference>
<keyword evidence="7 13" id="KW-0297">G-protein coupled receptor</keyword>
<keyword evidence="12 13" id="KW-0807">Transducer</keyword>
<dbReference type="Gene3D" id="1.20.1070.10">
    <property type="entry name" value="Rhodopsin 7-helix transmembrane proteins"/>
    <property type="match status" value="1"/>
</dbReference>
<evidence type="ECO:0000256" key="2">
    <source>
        <dbReference type="ARBA" id="ARBA00022475"/>
    </source>
</evidence>
<evidence type="ECO:0000256" key="6">
    <source>
        <dbReference type="ARBA" id="ARBA00022989"/>
    </source>
</evidence>
<dbReference type="PANTHER" id="PTHR24242:SF359">
    <property type="entry name" value="ODORANT RECEPTOR-RELATED"/>
    <property type="match status" value="1"/>
</dbReference>
<feature type="transmembrane region" description="Helical" evidence="14">
    <location>
        <begin position="238"/>
        <end position="261"/>
    </location>
</feature>
<evidence type="ECO:0000313" key="16">
    <source>
        <dbReference type="Ensembl" id="ENSACDP00005016683.1"/>
    </source>
</evidence>
<evidence type="ECO:0000259" key="15">
    <source>
        <dbReference type="PROSITE" id="PS50262"/>
    </source>
</evidence>
<proteinExistence type="inferred from homology"/>
<feature type="transmembrane region" description="Helical" evidence="14">
    <location>
        <begin position="140"/>
        <end position="162"/>
    </location>
</feature>
<evidence type="ECO:0000256" key="8">
    <source>
        <dbReference type="ARBA" id="ARBA00023136"/>
    </source>
</evidence>
<evidence type="ECO:0000256" key="1">
    <source>
        <dbReference type="ARBA" id="ARBA00004651"/>
    </source>
</evidence>
<keyword evidence="11" id="KW-0325">Glycoprotein</keyword>
<reference evidence="16" key="2">
    <citation type="submission" date="2025-09" db="UniProtKB">
        <authorList>
            <consortium name="Ensembl"/>
        </authorList>
    </citation>
    <scope>IDENTIFICATION</scope>
</reference>
<comment type="similarity">
    <text evidence="13">Belongs to the G-protein coupled receptor 1 family.</text>
</comment>
<dbReference type="GO" id="GO:0004984">
    <property type="term" value="F:olfactory receptor activity"/>
    <property type="evidence" value="ECO:0007669"/>
    <property type="project" value="InterPro"/>
</dbReference>
<keyword evidence="8 14" id="KW-0472">Membrane</keyword>
<dbReference type="InterPro" id="IPR000725">
    <property type="entry name" value="Olfact_rcpt"/>
</dbReference>
<dbReference type="Proteomes" id="UP000694521">
    <property type="component" value="Unplaced"/>
</dbReference>
<sequence length="327" mass="37434">MEVGNHTTVKEFILLGFPIAPHLKILFFAIFLIAYILVLAENVIIILAVWTNYNLHCPMYFFLINLSFLEIWYVTVTLPKTMLSFVSEAKEISFMGCMTQLYFFLSLGNTECLLLAVMAYDRYVAICKPFHYSTIMRHIVCVYLTMGSWLTGFLISGCKVFFISQLTYCGPNIINHFFCDVSPLLNLACTDMERAVLMDFVAALFILLMPLSIVMLSYAYIIFTVLHISSVQGCQKAFSTCASHLIVVIVFYATSIFIYVRPKTLAVHDSHKIVSAFYSIVVPLFNPIIYSLRNQEIKDAVKRSFFSKTVSLQKHQQKKKKKKKKNP</sequence>
<dbReference type="GO" id="GO:0005886">
    <property type="term" value="C:plasma membrane"/>
    <property type="evidence" value="ECO:0007669"/>
    <property type="project" value="UniProtKB-SubCell"/>
</dbReference>
<keyword evidence="2 14" id="KW-1003">Cell membrane</keyword>
<feature type="transmembrane region" description="Helical" evidence="14">
    <location>
        <begin position="101"/>
        <end position="120"/>
    </location>
</feature>
<keyword evidence="6 14" id="KW-1133">Transmembrane helix</keyword>
<keyword evidence="10 13" id="KW-0675">Receptor</keyword>
<keyword evidence="9" id="KW-1015">Disulfide bond</keyword>
<evidence type="ECO:0000256" key="14">
    <source>
        <dbReference type="RuleBase" id="RU363047"/>
    </source>
</evidence>
<feature type="transmembrane region" description="Helical" evidence="14">
    <location>
        <begin position="273"/>
        <end position="292"/>
    </location>
</feature>
<feature type="transmembrane region" description="Helical" evidence="14">
    <location>
        <begin position="200"/>
        <end position="226"/>
    </location>
</feature>
<keyword evidence="17" id="KW-1185">Reference proteome</keyword>
<dbReference type="Ensembl" id="ENSACDT00005020094.1">
    <property type="protein sequence ID" value="ENSACDP00005016683.1"/>
    <property type="gene ID" value="ENSACDG00005012221.1"/>
</dbReference>
<organism evidence="16 17">
    <name type="scientific">Anser cygnoides</name>
    <name type="common">Swan goose</name>
    <dbReference type="NCBI Taxonomy" id="8845"/>
    <lineage>
        <taxon>Eukaryota</taxon>
        <taxon>Metazoa</taxon>
        <taxon>Chordata</taxon>
        <taxon>Craniata</taxon>
        <taxon>Vertebrata</taxon>
        <taxon>Euteleostomi</taxon>
        <taxon>Archelosauria</taxon>
        <taxon>Archosauria</taxon>
        <taxon>Dinosauria</taxon>
        <taxon>Saurischia</taxon>
        <taxon>Theropoda</taxon>
        <taxon>Coelurosauria</taxon>
        <taxon>Aves</taxon>
        <taxon>Neognathae</taxon>
        <taxon>Galloanserae</taxon>
        <taxon>Anseriformes</taxon>
        <taxon>Anatidae</taxon>
        <taxon>Anserinae</taxon>
        <taxon>Anser</taxon>
    </lineage>
</organism>
<dbReference type="PANTHER" id="PTHR24242">
    <property type="entry name" value="G-PROTEIN COUPLED RECEPTOR"/>
    <property type="match status" value="1"/>
</dbReference>
<dbReference type="FunFam" id="1.20.1070.10:FF:000001">
    <property type="entry name" value="Olfactory receptor"/>
    <property type="match status" value="1"/>
</dbReference>
<feature type="transmembrane region" description="Helical" evidence="14">
    <location>
        <begin position="57"/>
        <end position="75"/>
    </location>
</feature>
<evidence type="ECO:0000256" key="4">
    <source>
        <dbReference type="ARBA" id="ARBA00022692"/>
    </source>
</evidence>
<name>A0A8B9E5B8_ANSCY</name>
<keyword evidence="5 14" id="KW-0552">Olfaction</keyword>
<evidence type="ECO:0000256" key="5">
    <source>
        <dbReference type="ARBA" id="ARBA00022725"/>
    </source>
</evidence>
<feature type="domain" description="G-protein coupled receptors family 1 profile" evidence="15">
    <location>
        <begin position="41"/>
        <end position="290"/>
    </location>
</feature>
<feature type="transmembrane region" description="Helical" evidence="14">
    <location>
        <begin position="25"/>
        <end position="50"/>
    </location>
</feature>